<feature type="non-terminal residue" evidence="2">
    <location>
        <position position="163"/>
    </location>
</feature>
<protein>
    <submittedName>
        <fullName evidence="2">Uncharacterized protein</fullName>
    </submittedName>
</protein>
<sequence>GQSEVSHVVQQTPLPTCFQNGKIKPTTIPTKAGDHHHETLNSKKVNSLTCNGFVQNCVATKKIHRKSTHKCKVSSNDNCKQAAPKTKPIVSKTKTAKGSHSARVSRKCLNSDGKKRFWSSPSDITSFRNKDSSSAPSMAADNTGSRSFKDPFPLYSLLYLHDH</sequence>
<feature type="region of interest" description="Disordered" evidence="1">
    <location>
        <begin position="118"/>
        <end position="150"/>
    </location>
</feature>
<reference evidence="2 3" key="1">
    <citation type="journal article" date="2024" name="BMC Genomics">
        <title>Genome assembly of redclaw crayfish (Cherax quadricarinatus) provides insights into its immune adaptation and hypoxia tolerance.</title>
        <authorList>
            <person name="Liu Z."/>
            <person name="Zheng J."/>
            <person name="Li H."/>
            <person name="Fang K."/>
            <person name="Wang S."/>
            <person name="He J."/>
            <person name="Zhou D."/>
            <person name="Weng S."/>
            <person name="Chi M."/>
            <person name="Gu Z."/>
            <person name="He J."/>
            <person name="Li F."/>
            <person name="Wang M."/>
        </authorList>
    </citation>
    <scope>NUCLEOTIDE SEQUENCE [LARGE SCALE GENOMIC DNA]</scope>
    <source>
        <strain evidence="2">ZL_2023a</strain>
    </source>
</reference>
<evidence type="ECO:0000313" key="3">
    <source>
        <dbReference type="Proteomes" id="UP001445076"/>
    </source>
</evidence>
<gene>
    <name evidence="2" type="ORF">OTU49_017534</name>
</gene>
<comment type="caution">
    <text evidence="2">The sequence shown here is derived from an EMBL/GenBank/DDBJ whole genome shotgun (WGS) entry which is preliminary data.</text>
</comment>
<name>A0AAW0XSE6_CHEQU</name>
<dbReference type="AlphaFoldDB" id="A0AAW0XSE6"/>
<feature type="region of interest" description="Disordered" evidence="1">
    <location>
        <begin position="74"/>
        <end position="106"/>
    </location>
</feature>
<accession>A0AAW0XSE6</accession>
<dbReference type="EMBL" id="JARKIK010000015">
    <property type="protein sequence ID" value="KAK8747480.1"/>
    <property type="molecule type" value="Genomic_DNA"/>
</dbReference>
<evidence type="ECO:0000256" key="1">
    <source>
        <dbReference type="SAM" id="MobiDB-lite"/>
    </source>
</evidence>
<proteinExistence type="predicted"/>
<dbReference type="Proteomes" id="UP001445076">
    <property type="component" value="Unassembled WGS sequence"/>
</dbReference>
<evidence type="ECO:0000313" key="2">
    <source>
        <dbReference type="EMBL" id="KAK8747480.1"/>
    </source>
</evidence>
<organism evidence="2 3">
    <name type="scientific">Cherax quadricarinatus</name>
    <name type="common">Australian red claw crayfish</name>
    <dbReference type="NCBI Taxonomy" id="27406"/>
    <lineage>
        <taxon>Eukaryota</taxon>
        <taxon>Metazoa</taxon>
        <taxon>Ecdysozoa</taxon>
        <taxon>Arthropoda</taxon>
        <taxon>Crustacea</taxon>
        <taxon>Multicrustacea</taxon>
        <taxon>Malacostraca</taxon>
        <taxon>Eumalacostraca</taxon>
        <taxon>Eucarida</taxon>
        <taxon>Decapoda</taxon>
        <taxon>Pleocyemata</taxon>
        <taxon>Astacidea</taxon>
        <taxon>Parastacoidea</taxon>
        <taxon>Parastacidae</taxon>
        <taxon>Cherax</taxon>
    </lineage>
</organism>
<feature type="compositionally biased region" description="Polar residues" evidence="1">
    <location>
        <begin position="119"/>
        <end position="146"/>
    </location>
</feature>
<feature type="non-terminal residue" evidence="2">
    <location>
        <position position="1"/>
    </location>
</feature>
<keyword evidence="3" id="KW-1185">Reference proteome</keyword>